<dbReference type="InterPro" id="IPR001509">
    <property type="entry name" value="Epimerase_deHydtase"/>
</dbReference>
<reference evidence="2" key="1">
    <citation type="submission" date="2020-12" db="EMBL/GenBank/DDBJ databases">
        <title>Metabolic potential, ecology and presence of endohyphal bacteria is reflected in genomic diversity of Mucoromycotina.</title>
        <authorList>
            <person name="Muszewska A."/>
            <person name="Okrasinska A."/>
            <person name="Steczkiewicz K."/>
            <person name="Drgas O."/>
            <person name="Orlowska M."/>
            <person name="Perlinska-Lenart U."/>
            <person name="Aleksandrzak-Piekarczyk T."/>
            <person name="Szatraj K."/>
            <person name="Zielenkiewicz U."/>
            <person name="Pilsyk S."/>
            <person name="Malc E."/>
            <person name="Mieczkowski P."/>
            <person name="Kruszewska J.S."/>
            <person name="Biernat P."/>
            <person name="Pawlowska J."/>
        </authorList>
    </citation>
    <scope>NUCLEOTIDE SEQUENCE</scope>
    <source>
        <strain evidence="2">WA0000051536</strain>
    </source>
</reference>
<dbReference type="Pfam" id="PF01370">
    <property type="entry name" value="Epimerase"/>
    <property type="match status" value="1"/>
</dbReference>
<sequence>MVKVLLFGVTGVIGREVARSFVRRGHEVYGVTRNESKVKELLQEEINGVVGDAADPSTWTSLLEHVSVIIDSSAGYSDPTKAAYKLLEDLTTAVKQYPNKRFTFVYTSGLWVYGSRLGKTVDETSPTNPPSIVSYRPEFEQKVIESTAFDALVIRPGLIHGRSGSIFGVWFSQVETGAITLINDDQTRIGPIHADDLAETYVNAVERIQVTKGQIFNLANRQTENVTDVIKAMARVANVDVKITYQKATNPFEEALGLHGPTFDVSKAINVLGYEQRRPGVVDGMERYYKSWKAHQQ</sequence>
<dbReference type="PANTHER" id="PTHR48079">
    <property type="entry name" value="PROTEIN YEEZ"/>
    <property type="match status" value="1"/>
</dbReference>
<dbReference type="InterPro" id="IPR051783">
    <property type="entry name" value="NAD(P)-dependent_oxidoreduct"/>
</dbReference>
<dbReference type="Proteomes" id="UP000612746">
    <property type="component" value="Unassembled WGS sequence"/>
</dbReference>
<dbReference type="PANTHER" id="PTHR48079:SF3">
    <property type="entry name" value="NAD-DEPENDENT EPIMERASE_DEHYDRATASE DOMAIN-CONTAINING PROTEIN"/>
    <property type="match status" value="1"/>
</dbReference>
<protein>
    <recommendedName>
        <fullName evidence="1">NAD-dependent epimerase/dehydratase domain-containing protein</fullName>
    </recommendedName>
</protein>
<organism evidence="2 3">
    <name type="scientific">Umbelopsis vinacea</name>
    <dbReference type="NCBI Taxonomy" id="44442"/>
    <lineage>
        <taxon>Eukaryota</taxon>
        <taxon>Fungi</taxon>
        <taxon>Fungi incertae sedis</taxon>
        <taxon>Mucoromycota</taxon>
        <taxon>Mucoromycotina</taxon>
        <taxon>Umbelopsidomycetes</taxon>
        <taxon>Umbelopsidales</taxon>
        <taxon>Umbelopsidaceae</taxon>
        <taxon>Umbelopsis</taxon>
    </lineage>
</organism>
<evidence type="ECO:0000313" key="3">
    <source>
        <dbReference type="Proteomes" id="UP000612746"/>
    </source>
</evidence>
<comment type="caution">
    <text evidence="2">The sequence shown here is derived from an EMBL/GenBank/DDBJ whole genome shotgun (WGS) entry which is preliminary data.</text>
</comment>
<dbReference type="InterPro" id="IPR036291">
    <property type="entry name" value="NAD(P)-bd_dom_sf"/>
</dbReference>
<accession>A0A8H7PXB9</accession>
<dbReference type="GO" id="GO:0004029">
    <property type="term" value="F:aldehyde dehydrogenase (NAD+) activity"/>
    <property type="evidence" value="ECO:0007669"/>
    <property type="project" value="TreeGrafter"/>
</dbReference>
<feature type="domain" description="NAD-dependent epimerase/dehydratase" evidence="1">
    <location>
        <begin position="4"/>
        <end position="219"/>
    </location>
</feature>
<name>A0A8H7PXB9_9FUNG</name>
<dbReference type="Gene3D" id="3.40.50.720">
    <property type="entry name" value="NAD(P)-binding Rossmann-like Domain"/>
    <property type="match status" value="1"/>
</dbReference>
<evidence type="ECO:0000313" key="2">
    <source>
        <dbReference type="EMBL" id="KAG2181470.1"/>
    </source>
</evidence>
<keyword evidence="3" id="KW-1185">Reference proteome</keyword>
<proteinExistence type="predicted"/>
<dbReference type="OrthoDB" id="2735536at2759"/>
<dbReference type="EMBL" id="JAEPRA010000008">
    <property type="protein sequence ID" value="KAG2181470.1"/>
    <property type="molecule type" value="Genomic_DNA"/>
</dbReference>
<evidence type="ECO:0000259" key="1">
    <source>
        <dbReference type="Pfam" id="PF01370"/>
    </source>
</evidence>
<dbReference type="SUPFAM" id="SSF51735">
    <property type="entry name" value="NAD(P)-binding Rossmann-fold domains"/>
    <property type="match status" value="1"/>
</dbReference>
<gene>
    <name evidence="2" type="ORF">INT44_008283</name>
</gene>
<dbReference type="GO" id="GO:0005737">
    <property type="term" value="C:cytoplasm"/>
    <property type="evidence" value="ECO:0007669"/>
    <property type="project" value="TreeGrafter"/>
</dbReference>
<dbReference type="AlphaFoldDB" id="A0A8H7PXB9"/>